<evidence type="ECO:0000313" key="1">
    <source>
        <dbReference type="EMBL" id="KAI8035121.1"/>
    </source>
</evidence>
<accession>A0A9Q0BKE2</accession>
<proteinExistence type="predicted"/>
<evidence type="ECO:0000313" key="2">
    <source>
        <dbReference type="Proteomes" id="UP001059596"/>
    </source>
</evidence>
<organism evidence="1 2">
    <name type="scientific">Drosophila gunungcola</name>
    <name type="common">fruit fly</name>
    <dbReference type="NCBI Taxonomy" id="103775"/>
    <lineage>
        <taxon>Eukaryota</taxon>
        <taxon>Metazoa</taxon>
        <taxon>Ecdysozoa</taxon>
        <taxon>Arthropoda</taxon>
        <taxon>Hexapoda</taxon>
        <taxon>Insecta</taxon>
        <taxon>Pterygota</taxon>
        <taxon>Neoptera</taxon>
        <taxon>Endopterygota</taxon>
        <taxon>Diptera</taxon>
        <taxon>Brachycera</taxon>
        <taxon>Muscomorpha</taxon>
        <taxon>Ephydroidea</taxon>
        <taxon>Drosophilidae</taxon>
        <taxon>Drosophila</taxon>
        <taxon>Sophophora</taxon>
    </lineage>
</organism>
<sequence>MMVLPIVTMQGQDVPDLQAISERIEAGATTDLQGAGFLGAGNEANFKRRMREVILDCVDFNFI</sequence>
<name>A0A9Q0BKE2_9MUSC</name>
<keyword evidence="2" id="KW-1185">Reference proteome</keyword>
<dbReference type="AlphaFoldDB" id="A0A9Q0BKE2"/>
<dbReference type="EMBL" id="JAMKOV010000047">
    <property type="protein sequence ID" value="KAI8035121.1"/>
    <property type="molecule type" value="Genomic_DNA"/>
</dbReference>
<gene>
    <name evidence="1" type="ORF">M5D96_012066</name>
</gene>
<reference evidence="1" key="1">
    <citation type="journal article" date="2023" name="Genome Biol. Evol.">
        <title>Long-read-based Genome Assembly of Drosophila gunungcola Reveals Fewer Chemosensory Genes in Flower-breeding Species.</title>
        <authorList>
            <person name="Negi A."/>
            <person name="Liao B.Y."/>
            <person name="Yeh S.D."/>
        </authorList>
    </citation>
    <scope>NUCLEOTIDE SEQUENCE</scope>
    <source>
        <strain evidence="1">Sukarami</strain>
    </source>
</reference>
<dbReference type="Proteomes" id="UP001059596">
    <property type="component" value="Unassembled WGS sequence"/>
</dbReference>
<protein>
    <submittedName>
        <fullName evidence="1">Uncharacterized protein</fullName>
    </submittedName>
</protein>
<comment type="caution">
    <text evidence="1">The sequence shown here is derived from an EMBL/GenBank/DDBJ whole genome shotgun (WGS) entry which is preliminary data.</text>
</comment>